<organism evidence="2 3">
    <name type="scientific">Sediminihabitans luteus</name>
    <dbReference type="NCBI Taxonomy" id="1138585"/>
    <lineage>
        <taxon>Bacteria</taxon>
        <taxon>Bacillati</taxon>
        <taxon>Actinomycetota</taxon>
        <taxon>Actinomycetes</taxon>
        <taxon>Micrococcales</taxon>
        <taxon>Cellulomonadaceae</taxon>
        <taxon>Sediminihabitans</taxon>
    </lineage>
</organism>
<evidence type="ECO:0000313" key="3">
    <source>
        <dbReference type="Proteomes" id="UP000231693"/>
    </source>
</evidence>
<dbReference type="EMBL" id="PGFE01000002">
    <property type="protein sequence ID" value="PJJ73897.1"/>
    <property type="molecule type" value="Genomic_DNA"/>
</dbReference>
<protein>
    <recommendedName>
        <fullName evidence="1">VOC domain-containing protein</fullName>
    </recommendedName>
</protein>
<accession>A0A2M9CPS6</accession>
<evidence type="ECO:0000259" key="1">
    <source>
        <dbReference type="PROSITE" id="PS51819"/>
    </source>
</evidence>
<dbReference type="InterPro" id="IPR037523">
    <property type="entry name" value="VOC_core"/>
</dbReference>
<dbReference type="AlphaFoldDB" id="A0A2M9CPS6"/>
<dbReference type="InterPro" id="IPR053863">
    <property type="entry name" value="Glyoxy/Ble-like_N"/>
</dbReference>
<dbReference type="OrthoDB" id="4265398at2"/>
<sequence length="131" mass="14079">MALQIFVNLPVRDLDASKAFYEALGFTINPQFTDENAACVVLSDTVYAMLLTHDFFASFTPAPRPAEGTVGALYALSFDSTDEVDAIVAKALAAGGTATKETGLDGPMYEGGFADPDGHHWEPFFMDVSQF</sequence>
<comment type="caution">
    <text evidence="2">The sequence shown here is derived from an EMBL/GenBank/DDBJ whole genome shotgun (WGS) entry which is preliminary data.</text>
</comment>
<gene>
    <name evidence="2" type="ORF">CLV28_1381</name>
</gene>
<dbReference type="PANTHER" id="PTHR36503">
    <property type="entry name" value="BLR2520 PROTEIN"/>
    <property type="match status" value="1"/>
</dbReference>
<reference evidence="2 3" key="1">
    <citation type="submission" date="2017-11" db="EMBL/GenBank/DDBJ databases">
        <title>Genomic Encyclopedia of Archaeal and Bacterial Type Strains, Phase II (KMG-II): From Individual Species to Whole Genera.</title>
        <authorList>
            <person name="Goeker M."/>
        </authorList>
    </citation>
    <scope>NUCLEOTIDE SEQUENCE [LARGE SCALE GENOMIC DNA]</scope>
    <source>
        <strain evidence="2 3">DSM 25478</strain>
    </source>
</reference>
<dbReference type="InterPro" id="IPR029068">
    <property type="entry name" value="Glyas_Bleomycin-R_OHBP_Dase"/>
</dbReference>
<dbReference type="Proteomes" id="UP000231693">
    <property type="component" value="Unassembled WGS sequence"/>
</dbReference>
<dbReference type="PROSITE" id="PS51819">
    <property type="entry name" value="VOC"/>
    <property type="match status" value="1"/>
</dbReference>
<proteinExistence type="predicted"/>
<evidence type="ECO:0000313" key="2">
    <source>
        <dbReference type="EMBL" id="PJJ73897.1"/>
    </source>
</evidence>
<name>A0A2M9CPS6_9CELL</name>
<dbReference type="Gene3D" id="3.10.180.10">
    <property type="entry name" value="2,3-Dihydroxybiphenyl 1,2-Dioxygenase, domain 1"/>
    <property type="match status" value="1"/>
</dbReference>
<dbReference type="Pfam" id="PF22677">
    <property type="entry name" value="Ble-like_N"/>
    <property type="match status" value="1"/>
</dbReference>
<feature type="domain" description="VOC" evidence="1">
    <location>
        <begin position="2"/>
        <end position="126"/>
    </location>
</feature>
<dbReference type="SUPFAM" id="SSF54593">
    <property type="entry name" value="Glyoxalase/Bleomycin resistance protein/Dihydroxybiphenyl dioxygenase"/>
    <property type="match status" value="1"/>
</dbReference>
<dbReference type="PANTHER" id="PTHR36503:SF2">
    <property type="entry name" value="BLR2408 PROTEIN"/>
    <property type="match status" value="1"/>
</dbReference>
<keyword evidence="3" id="KW-1185">Reference proteome</keyword>